<evidence type="ECO:0000313" key="2">
    <source>
        <dbReference type="WBParaSite" id="nRc.2.0.1.t07228-RA"/>
    </source>
</evidence>
<dbReference type="WBParaSite" id="nRc.2.0.1.t07228-RA">
    <property type="protein sequence ID" value="nRc.2.0.1.t07228-RA"/>
    <property type="gene ID" value="nRc.2.0.1.g07228"/>
</dbReference>
<accession>A0A915I074</accession>
<protein>
    <submittedName>
        <fullName evidence="2">Uncharacterized protein</fullName>
    </submittedName>
</protein>
<name>A0A915I074_ROMCU</name>
<dbReference type="AlphaFoldDB" id="A0A915I074"/>
<organism evidence="1 2">
    <name type="scientific">Romanomermis culicivorax</name>
    <name type="common">Nematode worm</name>
    <dbReference type="NCBI Taxonomy" id="13658"/>
    <lineage>
        <taxon>Eukaryota</taxon>
        <taxon>Metazoa</taxon>
        <taxon>Ecdysozoa</taxon>
        <taxon>Nematoda</taxon>
        <taxon>Enoplea</taxon>
        <taxon>Dorylaimia</taxon>
        <taxon>Mermithida</taxon>
        <taxon>Mermithoidea</taxon>
        <taxon>Mermithidae</taxon>
        <taxon>Romanomermis</taxon>
    </lineage>
</organism>
<keyword evidence="1" id="KW-1185">Reference proteome</keyword>
<sequence>MKTSTRSKRGKELNLQYAKFKATNQFLKIQSKMNFRRFKAIDEFPEQCEKNWEKDLPMKFSAEKNPEHYGRPQKGANYEKCIIKNIDEKNFGERTKNTTHYTHYF</sequence>
<reference evidence="2" key="1">
    <citation type="submission" date="2022-11" db="UniProtKB">
        <authorList>
            <consortium name="WormBaseParasite"/>
        </authorList>
    </citation>
    <scope>IDENTIFICATION</scope>
</reference>
<proteinExistence type="predicted"/>
<dbReference type="Proteomes" id="UP000887565">
    <property type="component" value="Unplaced"/>
</dbReference>
<evidence type="ECO:0000313" key="1">
    <source>
        <dbReference type="Proteomes" id="UP000887565"/>
    </source>
</evidence>